<keyword evidence="5" id="KW-0812">Transmembrane</keyword>
<evidence type="ECO:0000256" key="6">
    <source>
        <dbReference type="ARBA" id="ARBA00023136"/>
    </source>
</evidence>
<keyword evidence="6" id="KW-0472">Membrane</keyword>
<gene>
    <name evidence="10" type="ORF">GCM10007205_17020</name>
</gene>
<dbReference type="InterPro" id="IPR003423">
    <property type="entry name" value="OMP_efflux"/>
</dbReference>
<evidence type="ECO:0000313" key="11">
    <source>
        <dbReference type="Proteomes" id="UP000620266"/>
    </source>
</evidence>
<feature type="signal peptide" evidence="9">
    <location>
        <begin position="1"/>
        <end position="21"/>
    </location>
</feature>
<dbReference type="EMBL" id="BMCG01000003">
    <property type="protein sequence ID" value="GGC08542.1"/>
    <property type="molecule type" value="Genomic_DNA"/>
</dbReference>
<dbReference type="GO" id="GO:0009279">
    <property type="term" value="C:cell outer membrane"/>
    <property type="evidence" value="ECO:0007669"/>
    <property type="project" value="UniProtKB-SubCell"/>
</dbReference>
<dbReference type="Pfam" id="PF02321">
    <property type="entry name" value="OEP"/>
    <property type="match status" value="2"/>
</dbReference>
<keyword evidence="9" id="KW-0732">Signal</keyword>
<feature type="coiled-coil region" evidence="8">
    <location>
        <begin position="134"/>
        <end position="161"/>
    </location>
</feature>
<dbReference type="InterPro" id="IPR051906">
    <property type="entry name" value="TolC-like"/>
</dbReference>
<dbReference type="GO" id="GO:0015288">
    <property type="term" value="F:porin activity"/>
    <property type="evidence" value="ECO:0007669"/>
    <property type="project" value="TreeGrafter"/>
</dbReference>
<dbReference type="NCBIfam" id="TIGR01844">
    <property type="entry name" value="type_I_sec_TolC"/>
    <property type="match status" value="1"/>
</dbReference>
<organism evidence="10 11">
    <name type="scientific">Oxalicibacterium flavum</name>
    <dbReference type="NCBI Taxonomy" id="179467"/>
    <lineage>
        <taxon>Bacteria</taxon>
        <taxon>Pseudomonadati</taxon>
        <taxon>Pseudomonadota</taxon>
        <taxon>Betaproteobacteria</taxon>
        <taxon>Burkholderiales</taxon>
        <taxon>Oxalobacteraceae</taxon>
        <taxon>Oxalicibacterium</taxon>
    </lineage>
</organism>
<dbReference type="GO" id="GO:1990281">
    <property type="term" value="C:efflux pump complex"/>
    <property type="evidence" value="ECO:0007669"/>
    <property type="project" value="TreeGrafter"/>
</dbReference>
<protein>
    <submittedName>
        <fullName evidence="10">Outer membrane protein</fullName>
    </submittedName>
</protein>
<evidence type="ECO:0000256" key="2">
    <source>
        <dbReference type="ARBA" id="ARBA00007613"/>
    </source>
</evidence>
<reference evidence="10" key="2">
    <citation type="submission" date="2020-09" db="EMBL/GenBank/DDBJ databases">
        <authorList>
            <person name="Sun Q."/>
            <person name="Sedlacek I."/>
        </authorList>
    </citation>
    <scope>NUCLEOTIDE SEQUENCE</scope>
    <source>
        <strain evidence="10">CCM 7086</strain>
    </source>
</reference>
<dbReference type="SUPFAM" id="SSF56954">
    <property type="entry name" value="Outer membrane efflux proteins (OEP)"/>
    <property type="match status" value="1"/>
</dbReference>
<dbReference type="AlphaFoldDB" id="A0A8J2UPQ9"/>
<evidence type="ECO:0000256" key="4">
    <source>
        <dbReference type="ARBA" id="ARBA00022452"/>
    </source>
</evidence>
<accession>A0A8J2UPQ9</accession>
<evidence type="ECO:0000256" key="1">
    <source>
        <dbReference type="ARBA" id="ARBA00004442"/>
    </source>
</evidence>
<evidence type="ECO:0000256" key="9">
    <source>
        <dbReference type="SAM" id="SignalP"/>
    </source>
</evidence>
<evidence type="ECO:0000256" key="5">
    <source>
        <dbReference type="ARBA" id="ARBA00022692"/>
    </source>
</evidence>
<dbReference type="PANTHER" id="PTHR30026">
    <property type="entry name" value="OUTER MEMBRANE PROTEIN TOLC"/>
    <property type="match status" value="1"/>
</dbReference>
<dbReference type="PANTHER" id="PTHR30026:SF20">
    <property type="entry name" value="OUTER MEMBRANE PROTEIN TOLC"/>
    <property type="match status" value="1"/>
</dbReference>
<evidence type="ECO:0000256" key="7">
    <source>
        <dbReference type="ARBA" id="ARBA00023237"/>
    </source>
</evidence>
<comment type="caution">
    <text evidence="10">The sequence shown here is derived from an EMBL/GenBank/DDBJ whole genome shotgun (WGS) entry which is preliminary data.</text>
</comment>
<dbReference type="InterPro" id="IPR010130">
    <property type="entry name" value="T1SS_OMP_TolC"/>
</dbReference>
<comment type="subcellular location">
    <subcellularLocation>
        <location evidence="1">Cell outer membrane</location>
    </subcellularLocation>
</comment>
<keyword evidence="7" id="KW-0998">Cell outer membrane</keyword>
<comment type="similarity">
    <text evidence="2">Belongs to the outer membrane factor (OMF) (TC 1.B.17) family.</text>
</comment>
<proteinExistence type="inferred from homology"/>
<feature type="chain" id="PRO_5035269528" evidence="9">
    <location>
        <begin position="22"/>
        <end position="435"/>
    </location>
</feature>
<keyword evidence="8" id="KW-0175">Coiled coil</keyword>
<name>A0A8J2UPQ9_9BURK</name>
<evidence type="ECO:0000256" key="8">
    <source>
        <dbReference type="SAM" id="Coils"/>
    </source>
</evidence>
<evidence type="ECO:0000256" key="3">
    <source>
        <dbReference type="ARBA" id="ARBA00022448"/>
    </source>
</evidence>
<keyword evidence="11" id="KW-1185">Reference proteome</keyword>
<dbReference type="RefSeq" id="WP_188395793.1">
    <property type="nucleotide sequence ID" value="NZ_BMCG01000003.1"/>
</dbReference>
<evidence type="ECO:0000313" key="10">
    <source>
        <dbReference type="EMBL" id="GGC08542.1"/>
    </source>
</evidence>
<keyword evidence="3" id="KW-0813">Transport</keyword>
<sequence length="435" mass="46883">MRLLKLFSLCAGFSLSMAASATDLLQAYRDALVNDAVYASARAQLAAGQEATVQGRAGLLPLIGISGANERVRRDGVPEYSSRGYSLSLSQPLIDPAAWQNYEQGKLQTAVSETAFTFAGQDLILRVAQAYFDVLAAQDTLASLRAQMTAIEEQLASAKRNFEVGTATITDTHEAQARHDLASAQELAARSDLEIKRAALEQLTGNPAGALATLRADAELQPPQPMQMAPWVAQAEEGNLDVISRQLALQIAQRDITRNRAGHYPTVDLVASRSDTRQRNNILDQNGTGPTTSVGVQWSIPLYSGFAVTSRVRQAIALEDKARADLESSRRIAAQSARQAWSGVTSGLAQVKALEAAERSSASALESNRVGYEVGIRINLDVLDAQRQLYATQRDLAVARYDTLVNALRLKSAAGVLQEDDLVRINTLLQAPAAR</sequence>
<dbReference type="GO" id="GO:0015562">
    <property type="term" value="F:efflux transmembrane transporter activity"/>
    <property type="evidence" value="ECO:0007669"/>
    <property type="project" value="InterPro"/>
</dbReference>
<dbReference type="Proteomes" id="UP000620266">
    <property type="component" value="Unassembled WGS sequence"/>
</dbReference>
<dbReference type="Gene3D" id="1.20.1600.10">
    <property type="entry name" value="Outer membrane efflux proteins (OEP)"/>
    <property type="match status" value="1"/>
</dbReference>
<keyword evidence="4" id="KW-1134">Transmembrane beta strand</keyword>
<reference evidence="10" key="1">
    <citation type="journal article" date="2014" name="Int. J. Syst. Evol. Microbiol.">
        <title>Complete genome sequence of Corynebacterium casei LMG S-19264T (=DSM 44701T), isolated from a smear-ripened cheese.</title>
        <authorList>
            <consortium name="US DOE Joint Genome Institute (JGI-PGF)"/>
            <person name="Walter F."/>
            <person name="Albersmeier A."/>
            <person name="Kalinowski J."/>
            <person name="Ruckert C."/>
        </authorList>
    </citation>
    <scope>NUCLEOTIDE SEQUENCE</scope>
    <source>
        <strain evidence="10">CCM 7086</strain>
    </source>
</reference>